<evidence type="ECO:0000313" key="5">
    <source>
        <dbReference type="Proteomes" id="UP001229244"/>
    </source>
</evidence>
<dbReference type="GO" id="GO:0043885">
    <property type="term" value="F:anaerobic carbon-monoxide dehydrogenase activity"/>
    <property type="evidence" value="ECO:0007669"/>
    <property type="project" value="UniProtKB-EC"/>
</dbReference>
<evidence type="ECO:0000256" key="2">
    <source>
        <dbReference type="ARBA" id="ARBA00023002"/>
    </source>
</evidence>
<dbReference type="InterPro" id="IPR000674">
    <property type="entry name" value="Ald_Oxase/Xan_DH_a/b"/>
</dbReference>
<dbReference type="Gene3D" id="3.30.365.10">
    <property type="entry name" value="Aldehyde oxidase/xanthine dehydrogenase, molybdopterin binding domain"/>
    <property type="match status" value="4"/>
</dbReference>
<sequence>MNEMTTAKFGIGAPARRMEDEAFITGHGHYIEDYQPEGALFACVVRSPIASGSFQITGGLDEARSQPGVHLVLTYPDIAHLGPLPSPGAGPQVDGSDTVVPERTVLCKDRVRFVGDPVAFVVAETRAAAEDAAELLEIDWEPEAAAADPAHALDADAPLVWPDHGSNLAFTYGHGDEASTEAAFARADKVAKLTLVNNRLVTNYMETRGCVAEYDAETGRYTLTVVSQGGHGMKRILAGSVFKIDPELIHVITPDVGGGFGTKIFLYPEYPLSMVAAEKLGRPVKWISSRSEAFLSDSQGRDNITTAELALDADGRFLGLKVDLIANMGAYLHQFGPFVPRGGTTMSPGVYDIPSAHVTVRGVYTNTVPLDAYRGAGRPEAAYVIERLVDEAARMTGMTPDAIRKLNFIPPEKMPYETATGRIYDSGEFAGHLDRAMELADWAGFEARAADSASRGKLRGIGLTCYIEACAFPGGETATVELGDDGIVTLLIGTQSNGQGHATAYSQVIADRLGIDFDQIKVIQGDTDRVKTGGGTGGSRSIPLGLPSVNLASGDLSDKIKAIAADNLEVAAEDLELVDGHVRIVGTDRQMSLSEVAKAAGDPSLLTASNRVEQDKPTFPNGTHICELEIDPDTGRVAIQRYTVVDDFGVTVNPILLAGQVYGGIVQGIGQALLENTVYDEEGQLLTASMLDYALPRADDVPFFQFETRNVPTTSNALGIKGAGEAGTVGSASAVMNAIVDALAREVGVTHVDMPATPAKLWSLIAEARKTAA</sequence>
<dbReference type="InterPro" id="IPR046867">
    <property type="entry name" value="AldOxase/xan_DH_MoCoBD2"/>
</dbReference>
<organism evidence="4 5">
    <name type="scientific">Amorphus orientalis</name>
    <dbReference type="NCBI Taxonomy" id="649198"/>
    <lineage>
        <taxon>Bacteria</taxon>
        <taxon>Pseudomonadati</taxon>
        <taxon>Pseudomonadota</taxon>
        <taxon>Alphaproteobacteria</taxon>
        <taxon>Hyphomicrobiales</taxon>
        <taxon>Amorphaceae</taxon>
        <taxon>Amorphus</taxon>
    </lineage>
</organism>
<dbReference type="SUPFAM" id="SSF54665">
    <property type="entry name" value="CO dehydrogenase molybdoprotein N-domain-like"/>
    <property type="match status" value="1"/>
</dbReference>
<dbReference type="PANTHER" id="PTHR11908">
    <property type="entry name" value="XANTHINE DEHYDROGENASE"/>
    <property type="match status" value="1"/>
</dbReference>
<keyword evidence="5" id="KW-1185">Reference proteome</keyword>
<keyword evidence="1" id="KW-0500">Molybdenum</keyword>
<dbReference type="InterPro" id="IPR016208">
    <property type="entry name" value="Ald_Oxase/xanthine_DH-like"/>
</dbReference>
<dbReference type="SUPFAM" id="SSF56003">
    <property type="entry name" value="Molybdenum cofactor-binding domain"/>
    <property type="match status" value="1"/>
</dbReference>
<evidence type="ECO:0000313" key="4">
    <source>
        <dbReference type="EMBL" id="MDQ0317147.1"/>
    </source>
</evidence>
<dbReference type="InterPro" id="IPR036856">
    <property type="entry name" value="Ald_Oxase/Xan_DH_a/b_sf"/>
</dbReference>
<comment type="caution">
    <text evidence="4">The sequence shown here is derived from an EMBL/GenBank/DDBJ whole genome shotgun (WGS) entry which is preliminary data.</text>
</comment>
<dbReference type="PANTHER" id="PTHR11908:SF132">
    <property type="entry name" value="ALDEHYDE OXIDASE 1-RELATED"/>
    <property type="match status" value="1"/>
</dbReference>
<dbReference type="EC" id="1.2.7.4" evidence="4"/>
<dbReference type="Pfam" id="PF01315">
    <property type="entry name" value="Ald_Xan_dh_C"/>
    <property type="match status" value="1"/>
</dbReference>
<dbReference type="InterPro" id="IPR037165">
    <property type="entry name" value="AldOxase/xan_DH_Mopterin-bd_sf"/>
</dbReference>
<evidence type="ECO:0000256" key="1">
    <source>
        <dbReference type="ARBA" id="ARBA00022505"/>
    </source>
</evidence>
<dbReference type="RefSeq" id="WP_306887046.1">
    <property type="nucleotide sequence ID" value="NZ_JAUSUL010000004.1"/>
</dbReference>
<feature type="domain" description="Aldehyde oxidase/xanthine dehydrogenase a/b hammerhead" evidence="3">
    <location>
        <begin position="25"/>
        <end position="144"/>
    </location>
</feature>
<name>A0AAE3VRQ2_9HYPH</name>
<keyword evidence="2 4" id="KW-0560">Oxidoreductase</keyword>
<dbReference type="SMART" id="SM01008">
    <property type="entry name" value="Ald_Xan_dh_C"/>
    <property type="match status" value="1"/>
</dbReference>
<proteinExistence type="predicted"/>
<dbReference type="InterPro" id="IPR008274">
    <property type="entry name" value="AldOxase/xan_DH_MoCoBD1"/>
</dbReference>
<dbReference type="Gene3D" id="3.90.1170.50">
    <property type="entry name" value="Aldehyde oxidase/xanthine dehydrogenase, a/b hammerhead"/>
    <property type="match status" value="1"/>
</dbReference>
<protein>
    <submittedName>
        <fullName evidence="4">Carbon-monoxide dehydrogenase large subunit</fullName>
        <ecNumber evidence="4">1.2.7.4</ecNumber>
    </submittedName>
</protein>
<dbReference type="EMBL" id="JAUSUL010000004">
    <property type="protein sequence ID" value="MDQ0317147.1"/>
    <property type="molecule type" value="Genomic_DNA"/>
</dbReference>
<gene>
    <name evidence="4" type="ORF">J2S73_003624</name>
</gene>
<dbReference type="Pfam" id="PF02738">
    <property type="entry name" value="MoCoBD_1"/>
    <property type="match status" value="1"/>
</dbReference>
<dbReference type="Proteomes" id="UP001229244">
    <property type="component" value="Unassembled WGS sequence"/>
</dbReference>
<dbReference type="Pfam" id="PF20256">
    <property type="entry name" value="MoCoBD_2"/>
    <property type="match status" value="1"/>
</dbReference>
<evidence type="ECO:0000259" key="3">
    <source>
        <dbReference type="SMART" id="SM01008"/>
    </source>
</evidence>
<reference evidence="4" key="1">
    <citation type="submission" date="2023-07" db="EMBL/GenBank/DDBJ databases">
        <title>Genomic Encyclopedia of Type Strains, Phase IV (KMG-IV): sequencing the most valuable type-strain genomes for metagenomic binning, comparative biology and taxonomic classification.</title>
        <authorList>
            <person name="Goeker M."/>
        </authorList>
    </citation>
    <scope>NUCLEOTIDE SEQUENCE</scope>
    <source>
        <strain evidence="4">DSM 21202</strain>
    </source>
</reference>
<dbReference type="GO" id="GO:0005506">
    <property type="term" value="F:iron ion binding"/>
    <property type="evidence" value="ECO:0007669"/>
    <property type="project" value="InterPro"/>
</dbReference>
<dbReference type="AlphaFoldDB" id="A0AAE3VRQ2"/>
<accession>A0AAE3VRQ2</accession>